<accession>A0A1Y6CNW8</accession>
<evidence type="ECO:0000256" key="1">
    <source>
        <dbReference type="ARBA" id="ARBA00009381"/>
    </source>
</evidence>
<evidence type="ECO:0000256" key="2">
    <source>
        <dbReference type="ARBA" id="ARBA00022679"/>
    </source>
</evidence>
<dbReference type="AlphaFoldDB" id="A0A1Y6CNW8"/>
<proteinExistence type="inferred from homology"/>
<dbReference type="SUPFAM" id="SSF56235">
    <property type="entry name" value="N-terminal nucleophile aminohydrolases (Ntn hydrolases)"/>
    <property type="match status" value="1"/>
</dbReference>
<protein>
    <submittedName>
        <fullName evidence="5">Gamma-glutamyltranspeptidase / glutathione hydrolase</fullName>
    </submittedName>
</protein>
<dbReference type="PRINTS" id="PR01210">
    <property type="entry name" value="GGTRANSPTASE"/>
</dbReference>
<dbReference type="STRING" id="560819.SAMN05428998_12725"/>
<dbReference type="GO" id="GO:0016740">
    <property type="term" value="F:transferase activity"/>
    <property type="evidence" value="ECO:0007669"/>
    <property type="project" value="UniProtKB-KW"/>
</dbReference>
<dbReference type="InterPro" id="IPR043137">
    <property type="entry name" value="GGT_ssub_C"/>
</dbReference>
<dbReference type="PANTHER" id="PTHR43199">
    <property type="entry name" value="GLUTATHIONE HYDROLASE"/>
    <property type="match status" value="1"/>
</dbReference>
<dbReference type="PANTHER" id="PTHR43199:SF1">
    <property type="entry name" value="GLUTATHIONE HYDROLASE PROENZYME"/>
    <property type="match status" value="1"/>
</dbReference>
<dbReference type="Pfam" id="PF01019">
    <property type="entry name" value="G_glu_transpept"/>
    <property type="match status" value="2"/>
</dbReference>
<reference evidence="5 6" key="1">
    <citation type="submission" date="2017-04" db="EMBL/GenBank/DDBJ databases">
        <authorList>
            <person name="Afonso C.L."/>
            <person name="Miller P.J."/>
            <person name="Scott M.A."/>
            <person name="Spackman E."/>
            <person name="Goraichik I."/>
            <person name="Dimitrov K.M."/>
            <person name="Suarez D.L."/>
            <person name="Swayne D.E."/>
        </authorList>
    </citation>
    <scope>NUCLEOTIDE SEQUENCE [LARGE SCALE GENOMIC DNA]</scope>
    <source>
        <strain evidence="5 6">USBA 355</strain>
    </source>
</reference>
<organism evidence="5 6">
    <name type="scientific">Tistlia consotensis USBA 355</name>
    <dbReference type="NCBI Taxonomy" id="560819"/>
    <lineage>
        <taxon>Bacteria</taxon>
        <taxon>Pseudomonadati</taxon>
        <taxon>Pseudomonadota</taxon>
        <taxon>Alphaproteobacteria</taxon>
        <taxon>Rhodospirillales</taxon>
        <taxon>Rhodovibrionaceae</taxon>
        <taxon>Tistlia</taxon>
    </lineage>
</organism>
<evidence type="ECO:0000256" key="4">
    <source>
        <dbReference type="ARBA" id="ARBA00023145"/>
    </source>
</evidence>
<dbReference type="InterPro" id="IPR029055">
    <property type="entry name" value="Ntn_hydrolases_N"/>
</dbReference>
<keyword evidence="6" id="KW-1185">Reference proteome</keyword>
<dbReference type="RefSeq" id="WP_085125373.1">
    <property type="nucleotide sequence ID" value="NZ_FWZX01000027.1"/>
</dbReference>
<keyword evidence="4" id="KW-0865">Zymogen</keyword>
<dbReference type="Gene3D" id="3.60.20.40">
    <property type="match status" value="1"/>
</dbReference>
<dbReference type="GO" id="GO:0016787">
    <property type="term" value="F:hydrolase activity"/>
    <property type="evidence" value="ECO:0007669"/>
    <property type="project" value="UniProtKB-KW"/>
</dbReference>
<evidence type="ECO:0000256" key="3">
    <source>
        <dbReference type="ARBA" id="ARBA00022801"/>
    </source>
</evidence>
<evidence type="ECO:0000313" key="6">
    <source>
        <dbReference type="Proteomes" id="UP000192917"/>
    </source>
</evidence>
<dbReference type="Proteomes" id="UP000192917">
    <property type="component" value="Unassembled WGS sequence"/>
</dbReference>
<dbReference type="InterPro" id="IPR051792">
    <property type="entry name" value="GGT_bact"/>
</dbReference>
<sequence>MGLLGLALALPLAACDTTPEPGKVALVEGFAGLVAADEPNATVVGREILANNGTAIDAAVGMGFAMAVTLPSRVGLGGGGACLAFDGQKKKATAVTFAPVGNDFGGVAPGLARGLAVLHAQGGVLRWELVVSPAENLARFGHPISRAFANDLKAAERLLARRPDLAALFSRDGRLLREGEKLVQPGIAALLGGIRQRGGVYLHSGAVAERLASEAREQGITLGDDEIRGFVPGVGPALTLPVGDDVLYLPPLPSGGGVLSGQLWQMLTGVRDWDGAGSKQGVLFTEAEIRALLARNAWPKATDIKGVPGQEMISEKAAETLWSGTPTGNAVYLPVPSAGFVVGDRFGNAVACSFTLNDFFGSGKVARGDELIYAAPPPPGTANAPTLVTALVGNENTGKLRLAMSVAGGDLAPGTFFQVARPTLEGTYKLPDAVDLPRIGRLPNGKLVAEAGYSSAGLEALRATGEKPETLGVPSLVEAFYCPDGIREKRGTSGDCAIVSDPRGHGLAERVE</sequence>
<name>A0A1Y6CNW8_9PROT</name>
<dbReference type="EMBL" id="FWZX01000027">
    <property type="protein sequence ID" value="SMF67249.1"/>
    <property type="molecule type" value="Genomic_DNA"/>
</dbReference>
<keyword evidence="2" id="KW-0808">Transferase</keyword>
<evidence type="ECO:0000313" key="5">
    <source>
        <dbReference type="EMBL" id="SMF67249.1"/>
    </source>
</evidence>
<comment type="similarity">
    <text evidence="1">Belongs to the gamma-glutamyltransferase family.</text>
</comment>
<gene>
    <name evidence="5" type="ORF">SAMN05428998_12725</name>
</gene>
<keyword evidence="3 5" id="KW-0378">Hydrolase</keyword>